<accession>A0A915KC20</accession>
<protein>
    <submittedName>
        <fullName evidence="2">Ovule protein</fullName>
    </submittedName>
</protein>
<sequence length="62" mass="7154">MSNKIKIIFIVSFKSLIHFLEYEVHQFPSPKSWKIGNFPGFSSSAQKISNFQDLEFPSDSTQ</sequence>
<keyword evidence="1" id="KW-1185">Reference proteome</keyword>
<evidence type="ECO:0000313" key="2">
    <source>
        <dbReference type="WBParaSite" id="nRc.2.0.1.t35454-RA"/>
    </source>
</evidence>
<dbReference type="WBParaSite" id="nRc.2.0.1.t35454-RA">
    <property type="protein sequence ID" value="nRc.2.0.1.t35454-RA"/>
    <property type="gene ID" value="nRc.2.0.1.g35454"/>
</dbReference>
<dbReference type="AlphaFoldDB" id="A0A915KC20"/>
<organism evidence="1 2">
    <name type="scientific">Romanomermis culicivorax</name>
    <name type="common">Nematode worm</name>
    <dbReference type="NCBI Taxonomy" id="13658"/>
    <lineage>
        <taxon>Eukaryota</taxon>
        <taxon>Metazoa</taxon>
        <taxon>Ecdysozoa</taxon>
        <taxon>Nematoda</taxon>
        <taxon>Enoplea</taxon>
        <taxon>Dorylaimia</taxon>
        <taxon>Mermithida</taxon>
        <taxon>Mermithoidea</taxon>
        <taxon>Mermithidae</taxon>
        <taxon>Romanomermis</taxon>
    </lineage>
</organism>
<name>A0A915KC20_ROMCU</name>
<evidence type="ECO:0000313" key="1">
    <source>
        <dbReference type="Proteomes" id="UP000887565"/>
    </source>
</evidence>
<reference evidence="2" key="1">
    <citation type="submission" date="2022-11" db="UniProtKB">
        <authorList>
            <consortium name="WormBaseParasite"/>
        </authorList>
    </citation>
    <scope>IDENTIFICATION</scope>
</reference>
<proteinExistence type="predicted"/>
<dbReference type="Proteomes" id="UP000887565">
    <property type="component" value="Unplaced"/>
</dbReference>